<comment type="caution">
    <text evidence="2">The sequence shown here is derived from an EMBL/GenBank/DDBJ whole genome shotgun (WGS) entry which is preliminary data.</text>
</comment>
<organism evidence="2 3">
    <name type="scientific">Colletotrichum fructicola (strain Nara gc5)</name>
    <name type="common">Anthracnose fungus</name>
    <name type="synonym">Colletotrichum gloeosporioides (strain Nara gc5)</name>
    <dbReference type="NCBI Taxonomy" id="1213859"/>
    <lineage>
        <taxon>Eukaryota</taxon>
        <taxon>Fungi</taxon>
        <taxon>Dikarya</taxon>
        <taxon>Ascomycota</taxon>
        <taxon>Pezizomycotina</taxon>
        <taxon>Sordariomycetes</taxon>
        <taxon>Hypocreomycetidae</taxon>
        <taxon>Glomerellales</taxon>
        <taxon>Glomerellaceae</taxon>
        <taxon>Colletotrichum</taxon>
        <taxon>Colletotrichum gloeosporioides species complex</taxon>
    </lineage>
</organism>
<reference evidence="2 3" key="2">
    <citation type="submission" date="2020-04" db="EMBL/GenBank/DDBJ databases">
        <title>Genome sequencing and assembly of multiple isolates from the Colletotrichum gloeosporioides species complex.</title>
        <authorList>
            <person name="Gan P."/>
            <person name="Shirasu K."/>
        </authorList>
    </citation>
    <scope>NUCLEOTIDE SEQUENCE [LARGE SCALE GENOMIC DNA]</scope>
    <source>
        <strain evidence="2 3">Nara gc5</strain>
    </source>
</reference>
<name>A0A7J6IFV6_COLFN</name>
<dbReference type="AlphaFoldDB" id="A0A7J6IFV6"/>
<evidence type="ECO:0000313" key="2">
    <source>
        <dbReference type="EMBL" id="KAF4475340.1"/>
    </source>
</evidence>
<feature type="region of interest" description="Disordered" evidence="1">
    <location>
        <begin position="88"/>
        <end position="119"/>
    </location>
</feature>
<evidence type="ECO:0000256" key="1">
    <source>
        <dbReference type="SAM" id="MobiDB-lite"/>
    </source>
</evidence>
<evidence type="ECO:0000313" key="3">
    <source>
        <dbReference type="Proteomes" id="UP000011096"/>
    </source>
</evidence>
<protein>
    <submittedName>
        <fullName evidence="2">Uncharacterized protein</fullName>
    </submittedName>
</protein>
<dbReference type="InParanoid" id="A0A7J6IFV6"/>
<reference evidence="2 3" key="1">
    <citation type="submission" date="2012-08" db="EMBL/GenBank/DDBJ databases">
        <authorList>
            <person name="Gan P.H.P."/>
            <person name="Ikeda K."/>
            <person name="Irieda H."/>
            <person name="Narusaka M."/>
            <person name="O'Connell R.J."/>
            <person name="Narusaka Y."/>
            <person name="Takano Y."/>
            <person name="Kubo Y."/>
            <person name="Shirasu K."/>
        </authorList>
    </citation>
    <scope>NUCLEOTIDE SEQUENCE [LARGE SCALE GENOMIC DNA]</scope>
    <source>
        <strain evidence="2 3">Nara gc5</strain>
    </source>
</reference>
<dbReference type="Proteomes" id="UP000011096">
    <property type="component" value="Unassembled WGS sequence"/>
</dbReference>
<dbReference type="EMBL" id="ANPB02000010">
    <property type="protein sequence ID" value="KAF4475340.1"/>
    <property type="molecule type" value="Genomic_DNA"/>
</dbReference>
<sequence>MQQRPGRALMKKCFDIKGSPPANVGASSRRSLANRTPTPIRSLIDDLNCYISRPIPCSCWNFQPIRPELVGLDFSLQVRAEGFPGSFVRASRSLRPPHHHITSSLRDVGPVQQPTRETH</sequence>
<gene>
    <name evidence="2" type="ORF">CGGC5_v016230</name>
</gene>
<dbReference type="RefSeq" id="XP_066007255.1">
    <property type="nucleotide sequence ID" value="XM_066153486.1"/>
</dbReference>
<dbReference type="GeneID" id="90980539"/>
<accession>A0A7J6IFV6</accession>
<proteinExistence type="predicted"/>
<keyword evidence="3" id="KW-1185">Reference proteome</keyword>